<sequence length="72" mass="8126">MKADVKLVALHLRASVGGLLKEHFRIGEDILDKIFQSFAEKIADDLLIFDAMNNSIELFILLKRNIDKSIIG</sequence>
<dbReference type="Gene3D" id="1.10.1200.270">
    <property type="entry name" value="Methyltransferase, alpha-helical capping domain"/>
    <property type="match status" value="1"/>
</dbReference>
<protein>
    <submittedName>
        <fullName evidence="1">Uncharacterized protein</fullName>
    </submittedName>
</protein>
<accession>A0A067J8Q9</accession>
<dbReference type="Proteomes" id="UP000027138">
    <property type="component" value="Unassembled WGS sequence"/>
</dbReference>
<proteinExistence type="predicted"/>
<dbReference type="AlphaFoldDB" id="A0A067J8Q9"/>
<organism evidence="1 2">
    <name type="scientific">Jatropha curcas</name>
    <name type="common">Barbados nut</name>
    <dbReference type="NCBI Taxonomy" id="180498"/>
    <lineage>
        <taxon>Eukaryota</taxon>
        <taxon>Viridiplantae</taxon>
        <taxon>Streptophyta</taxon>
        <taxon>Embryophyta</taxon>
        <taxon>Tracheophyta</taxon>
        <taxon>Spermatophyta</taxon>
        <taxon>Magnoliopsida</taxon>
        <taxon>eudicotyledons</taxon>
        <taxon>Gunneridae</taxon>
        <taxon>Pentapetalae</taxon>
        <taxon>rosids</taxon>
        <taxon>fabids</taxon>
        <taxon>Malpighiales</taxon>
        <taxon>Euphorbiaceae</taxon>
        <taxon>Crotonoideae</taxon>
        <taxon>Jatropheae</taxon>
        <taxon>Jatropha</taxon>
    </lineage>
</organism>
<dbReference type="InterPro" id="IPR042086">
    <property type="entry name" value="MeTrfase_capping"/>
</dbReference>
<gene>
    <name evidence="1" type="ORF">JCGZ_00016</name>
</gene>
<evidence type="ECO:0000313" key="1">
    <source>
        <dbReference type="EMBL" id="KDP20171.1"/>
    </source>
</evidence>
<reference evidence="1 2" key="1">
    <citation type="journal article" date="2014" name="PLoS ONE">
        <title>Global Analysis of Gene Expression Profiles in Physic Nut (Jatropha curcas L.) Seedlings Exposed to Salt Stress.</title>
        <authorList>
            <person name="Zhang L."/>
            <person name="Zhang C."/>
            <person name="Wu P."/>
            <person name="Chen Y."/>
            <person name="Li M."/>
            <person name="Jiang H."/>
            <person name="Wu G."/>
        </authorList>
    </citation>
    <scope>NUCLEOTIDE SEQUENCE [LARGE SCALE GENOMIC DNA]</scope>
    <source>
        <strain evidence="2">cv. GZQX0401</strain>
        <tissue evidence="1">Young leaves</tissue>
    </source>
</reference>
<name>A0A067J8Q9_JATCU</name>
<evidence type="ECO:0000313" key="2">
    <source>
        <dbReference type="Proteomes" id="UP000027138"/>
    </source>
</evidence>
<dbReference type="EMBL" id="KK920059">
    <property type="protein sequence ID" value="KDP20171.1"/>
    <property type="molecule type" value="Genomic_DNA"/>
</dbReference>
<keyword evidence="2" id="KW-1185">Reference proteome</keyword>